<gene>
    <name evidence="2" type="ORF">K432DRAFT_397699</name>
</gene>
<reference evidence="2 3" key="1">
    <citation type="journal article" date="2016" name="Nat. Commun.">
        <title>Ectomycorrhizal ecology is imprinted in the genome of the dominant symbiotic fungus Cenococcum geophilum.</title>
        <authorList>
            <consortium name="DOE Joint Genome Institute"/>
            <person name="Peter M."/>
            <person name="Kohler A."/>
            <person name="Ohm R.A."/>
            <person name="Kuo A."/>
            <person name="Krutzmann J."/>
            <person name="Morin E."/>
            <person name="Arend M."/>
            <person name="Barry K.W."/>
            <person name="Binder M."/>
            <person name="Choi C."/>
            <person name="Clum A."/>
            <person name="Copeland A."/>
            <person name="Grisel N."/>
            <person name="Haridas S."/>
            <person name="Kipfer T."/>
            <person name="LaButti K."/>
            <person name="Lindquist E."/>
            <person name="Lipzen A."/>
            <person name="Maire R."/>
            <person name="Meier B."/>
            <person name="Mihaltcheva S."/>
            <person name="Molinier V."/>
            <person name="Murat C."/>
            <person name="Poggeler S."/>
            <person name="Quandt C.A."/>
            <person name="Sperisen C."/>
            <person name="Tritt A."/>
            <person name="Tisserant E."/>
            <person name="Crous P.W."/>
            <person name="Henrissat B."/>
            <person name="Nehls U."/>
            <person name="Egli S."/>
            <person name="Spatafora J.W."/>
            <person name="Grigoriev I.V."/>
            <person name="Martin F.M."/>
        </authorList>
    </citation>
    <scope>NUCLEOTIDE SEQUENCE [LARGE SCALE GENOMIC DNA]</scope>
    <source>
        <strain evidence="2 3">CBS 459.81</strain>
    </source>
</reference>
<keyword evidence="3" id="KW-1185">Reference proteome</keyword>
<dbReference type="EMBL" id="KV745390">
    <property type="protein sequence ID" value="OCK74932.1"/>
    <property type="molecule type" value="Genomic_DNA"/>
</dbReference>
<dbReference type="AlphaFoldDB" id="A0A8E2E042"/>
<dbReference type="Proteomes" id="UP000250266">
    <property type="component" value="Unassembled WGS sequence"/>
</dbReference>
<accession>A0A8E2E042</accession>
<evidence type="ECO:0000256" key="1">
    <source>
        <dbReference type="SAM" id="MobiDB-lite"/>
    </source>
</evidence>
<evidence type="ECO:0000313" key="2">
    <source>
        <dbReference type="EMBL" id="OCK74932.1"/>
    </source>
</evidence>
<proteinExistence type="predicted"/>
<evidence type="ECO:0000313" key="3">
    <source>
        <dbReference type="Proteomes" id="UP000250266"/>
    </source>
</evidence>
<organism evidence="2 3">
    <name type="scientific">Lepidopterella palustris CBS 459.81</name>
    <dbReference type="NCBI Taxonomy" id="1314670"/>
    <lineage>
        <taxon>Eukaryota</taxon>
        <taxon>Fungi</taxon>
        <taxon>Dikarya</taxon>
        <taxon>Ascomycota</taxon>
        <taxon>Pezizomycotina</taxon>
        <taxon>Dothideomycetes</taxon>
        <taxon>Pleosporomycetidae</taxon>
        <taxon>Mytilinidiales</taxon>
        <taxon>Argynnaceae</taxon>
        <taxon>Lepidopterella</taxon>
    </lineage>
</organism>
<name>A0A8E2E042_9PEZI</name>
<dbReference type="OrthoDB" id="1022638at2759"/>
<feature type="region of interest" description="Disordered" evidence="1">
    <location>
        <begin position="97"/>
        <end position="121"/>
    </location>
</feature>
<sequence length="121" mass="14082">MSIAKAYVLAGKLDEIKFKNVLLDTFIERTATPVGSDLRYVDDNTRDGDWLRRFLVDDYAWFGKRDWIEAWARQDDVARKLVYDLSVALLDMYRNTLKNPQDNTTRSRSAKTQAETAKTTR</sequence>
<protein>
    <submittedName>
        <fullName evidence="2">Uncharacterized protein</fullName>
    </submittedName>
</protein>